<dbReference type="PATRIC" id="fig|1157951.4.peg.696"/>
<gene>
    <name evidence="3" type="ordered locus">S70_03530</name>
</gene>
<evidence type="ECO:0000256" key="2">
    <source>
        <dbReference type="SAM" id="MobiDB-lite"/>
    </source>
</evidence>
<accession>A0A140NGG8</accession>
<keyword evidence="3" id="KW-0413">Isomerase</keyword>
<name>A0A140NGG8_PROSM</name>
<dbReference type="GO" id="GO:0016853">
    <property type="term" value="F:isomerase activity"/>
    <property type="evidence" value="ECO:0007669"/>
    <property type="project" value="UniProtKB-KW"/>
</dbReference>
<sequence>MAIFSAAFSQFAKSDSFNNVIDDFDTYLQLEQEGKVPEKPLNIQGQGYDSFSSLPLAPEPKEKSKSAAGKNAGQSKTPARTQPKAKGTVTQQTQTKVTTTKVATQAKGQMTEQPKVALSECPLPEESIVDQQTGSAHQSLLLSSYPYFFNSNQWHPQYLSKDFAKYQIVLDPLGLYSAKYSMGVLRDNTAYLEQLADLLAQQQSTHLFRFGAAQGAGQLIAYHQLLTDRQLAEKLIAHNKSVAELSHDIAEKQFEIERINNELAENKNQVALLREKLSATDDKETIVLLTDELNSVKNILADKENNLEQLTAQNQQAQKSIAALEKKLSESIQAQALAEKQLAEKDKQIEQAKLQFENAQKQVEQLTAQLTQLETDAKEQAERLNKIVTSKLSS</sequence>
<dbReference type="OrthoDB" id="6455601at2"/>
<feature type="region of interest" description="Disordered" evidence="2">
    <location>
        <begin position="38"/>
        <end position="94"/>
    </location>
</feature>
<evidence type="ECO:0000313" key="3">
    <source>
        <dbReference type="EMBL" id="AFH92589.1"/>
    </source>
</evidence>
<feature type="compositionally biased region" description="Polar residues" evidence="2">
    <location>
        <begin position="43"/>
        <end position="53"/>
    </location>
</feature>
<reference evidence="4" key="2">
    <citation type="submission" date="2012-04" db="EMBL/GenBank/DDBJ databases">
        <title>Complete genome sequence of Providencia stuartii clinical isolate MRSN 2154.</title>
        <authorList>
            <person name="Clifford R.J."/>
            <person name="Hang J."/>
            <person name="Riley M.C."/>
            <person name="Onmus-Leone F."/>
            <person name="Kuschner R.A."/>
            <person name="Lesho E.P."/>
            <person name="Waterman P.E."/>
        </authorList>
    </citation>
    <scope>NUCLEOTIDE SEQUENCE [LARGE SCALE GENOMIC DNA]</scope>
    <source>
        <strain evidence="4">MRSN 2154</strain>
    </source>
</reference>
<feature type="coiled-coil region" evidence="1">
    <location>
        <begin position="242"/>
        <end position="383"/>
    </location>
</feature>
<dbReference type="EMBL" id="CP003488">
    <property type="protein sequence ID" value="AFH92589.1"/>
    <property type="molecule type" value="Genomic_DNA"/>
</dbReference>
<dbReference type="KEGG" id="psi:S70_03530"/>
<reference evidence="3 4" key="1">
    <citation type="journal article" date="2012" name="J. Bacteriol.">
        <title>Complete Genome Sequence of Providencia stuartii Clinical Isolate MRSN 2154.</title>
        <authorList>
            <person name="Clifford R.J."/>
            <person name="Hang J."/>
            <person name="Riley M.C."/>
            <person name="Onmus-Leone F."/>
            <person name="Kuschner R.A."/>
            <person name="Lesho E.P."/>
            <person name="Waterman P.E."/>
        </authorList>
    </citation>
    <scope>NUCLEOTIDE SEQUENCE [LARGE SCALE GENOMIC DNA]</scope>
    <source>
        <strain evidence="3 4">MRSN 2154</strain>
    </source>
</reference>
<dbReference type="Proteomes" id="UP000005012">
    <property type="component" value="Chromosome"/>
</dbReference>
<organism evidence="3 4">
    <name type="scientific">Providencia stuartii (strain MRSN 2154)</name>
    <dbReference type="NCBI Taxonomy" id="1157951"/>
    <lineage>
        <taxon>Bacteria</taxon>
        <taxon>Pseudomonadati</taxon>
        <taxon>Pseudomonadota</taxon>
        <taxon>Gammaproteobacteria</taxon>
        <taxon>Enterobacterales</taxon>
        <taxon>Morganellaceae</taxon>
        <taxon>Providencia</taxon>
    </lineage>
</organism>
<dbReference type="HOGENOM" id="CLU_028947_0_0_6"/>
<dbReference type="AlphaFoldDB" id="A0A140NGG8"/>
<keyword evidence="1" id="KW-0175">Coiled coil</keyword>
<dbReference type="RefSeq" id="WP_014656384.1">
    <property type="nucleotide sequence ID" value="NC_017731.1"/>
</dbReference>
<feature type="compositionally biased region" description="Low complexity" evidence="2">
    <location>
        <begin position="84"/>
        <end position="94"/>
    </location>
</feature>
<evidence type="ECO:0000256" key="1">
    <source>
        <dbReference type="SAM" id="Coils"/>
    </source>
</evidence>
<protein>
    <submittedName>
        <fullName evidence="3">Exported FKBP-type peptidyl-prolyl cis-trans isomerase</fullName>
    </submittedName>
</protein>
<evidence type="ECO:0000313" key="4">
    <source>
        <dbReference type="Proteomes" id="UP000005012"/>
    </source>
</evidence>
<proteinExistence type="predicted"/>